<sequence length="175" mass="19772">MKDIAATPIMSGQQHQPSGIMHSESAQSSRDYSDDEPMVYETPQDYATSARQERDRLIAEGTDPDSIILQSEVKNYVPRQDGDSSTDFVKRYVETMNAMIGRGICILNDQCTADMVPTGFGPLDGRFFDLGPGSGATKREYREFSEWFSEASETGRIHEVPEKWLKFEKPHPREI</sequence>
<gene>
    <name evidence="2" type="ORF">BDV37DRAFT_265161</name>
</gene>
<organism evidence="2 3">
    <name type="scientific">Aspergillus pseudonomiae</name>
    <dbReference type="NCBI Taxonomy" id="1506151"/>
    <lineage>
        <taxon>Eukaryota</taxon>
        <taxon>Fungi</taxon>
        <taxon>Dikarya</taxon>
        <taxon>Ascomycota</taxon>
        <taxon>Pezizomycotina</taxon>
        <taxon>Eurotiomycetes</taxon>
        <taxon>Eurotiomycetidae</taxon>
        <taxon>Eurotiales</taxon>
        <taxon>Aspergillaceae</taxon>
        <taxon>Aspergillus</taxon>
        <taxon>Aspergillus subgen. Circumdati</taxon>
    </lineage>
</organism>
<accession>A0A5N7CU01</accession>
<dbReference type="GeneID" id="43668440"/>
<evidence type="ECO:0000313" key="2">
    <source>
        <dbReference type="EMBL" id="KAE8397652.1"/>
    </source>
</evidence>
<dbReference type="OrthoDB" id="4337606at2759"/>
<proteinExistence type="predicted"/>
<evidence type="ECO:0000256" key="1">
    <source>
        <dbReference type="SAM" id="MobiDB-lite"/>
    </source>
</evidence>
<name>A0A5N7CU01_9EURO</name>
<evidence type="ECO:0000313" key="3">
    <source>
        <dbReference type="Proteomes" id="UP000325579"/>
    </source>
</evidence>
<dbReference type="EMBL" id="ML736884">
    <property type="protein sequence ID" value="KAE8397652.1"/>
    <property type="molecule type" value="Genomic_DNA"/>
</dbReference>
<dbReference type="Proteomes" id="UP000325579">
    <property type="component" value="Unassembled WGS sequence"/>
</dbReference>
<protein>
    <submittedName>
        <fullName evidence="2">Uncharacterized protein</fullName>
    </submittedName>
</protein>
<dbReference type="AlphaFoldDB" id="A0A5N7CU01"/>
<keyword evidence="3" id="KW-1185">Reference proteome</keyword>
<dbReference type="RefSeq" id="XP_031934971.1">
    <property type="nucleotide sequence ID" value="XM_032083749.1"/>
</dbReference>
<reference evidence="2 3" key="1">
    <citation type="submission" date="2019-04" db="EMBL/GenBank/DDBJ databases">
        <authorList>
            <consortium name="DOE Joint Genome Institute"/>
            <person name="Mondo S."/>
            <person name="Kjaerbolling I."/>
            <person name="Vesth T."/>
            <person name="Frisvad J.C."/>
            <person name="Nybo J.L."/>
            <person name="Theobald S."/>
            <person name="Kildgaard S."/>
            <person name="Isbrandt T."/>
            <person name="Kuo A."/>
            <person name="Sato A."/>
            <person name="Lyhne E.K."/>
            <person name="Kogle M.E."/>
            <person name="Wiebenga A."/>
            <person name="Kun R.S."/>
            <person name="Lubbers R.J."/>
            <person name="Makela M.R."/>
            <person name="Barry K."/>
            <person name="Chovatia M."/>
            <person name="Clum A."/>
            <person name="Daum C."/>
            <person name="Haridas S."/>
            <person name="He G."/>
            <person name="LaButti K."/>
            <person name="Lipzen A."/>
            <person name="Riley R."/>
            <person name="Salamov A."/>
            <person name="Simmons B.A."/>
            <person name="Magnuson J.K."/>
            <person name="Henrissat B."/>
            <person name="Mortensen U.H."/>
            <person name="Larsen T.O."/>
            <person name="Devries R.P."/>
            <person name="Grigoriev I.V."/>
            <person name="Machida M."/>
            <person name="Baker S.E."/>
            <person name="Andersen M.R."/>
            <person name="Cantor M.N."/>
            <person name="Hua S.X."/>
        </authorList>
    </citation>
    <scope>NUCLEOTIDE SEQUENCE [LARGE SCALE GENOMIC DNA]</scope>
    <source>
        <strain evidence="2 3">CBS 119388</strain>
    </source>
</reference>
<accession>A0A5N6HKE0</accession>
<feature type="region of interest" description="Disordered" evidence="1">
    <location>
        <begin position="1"/>
        <end position="38"/>
    </location>
</feature>